<evidence type="ECO:0000313" key="3">
    <source>
        <dbReference type="EMBL" id="PCH39493.1"/>
    </source>
</evidence>
<name>A0A2H3JI20_WOLCO</name>
<sequence length="502" mass="57324">MPADRYQESVKKVEAQLPPPNKQVVTNVATGKPELWDIPSWSVKKVKDLVPNHKYRGPSWNPAAPWRSIVVKHTEEERKQLLEQRYEEYDRLREAAERHRALRTSERRLESAAEQSYLDKVVTNYPGYHPTPVMPASLLDRVISKETAARIAKEVRIESEWVADHFHLLPNDTEHDLITIMYKKYKWALRLLPILEETKRILGKLYVLILDDPSPFYQEPASQAVMSQNSRSTSPVVTPGMEARNPTTQPNPLGLINTIRISRVAPPIPFVTLQAETNVVDKTFPPVPVGPLPKSVTLPGAYGPYQQLIRDRIMEIEYPALDAAYPRLLRGIPEEEQPRLGNEVSIGYNAIMEAADVAAALAEEAQRKLASRLDSRFSTLFKRRRKGNRPSEEDTAELPEKEIIKVNSIWDTPVDILGEGGPNNPLISWLESLVDEETTMLTQLVAEIFEKDFEEAEDSEEPEPIDIKKWKSLVPEQYHEFIPTVFSQKASERMPERKPLTR</sequence>
<dbReference type="Proteomes" id="UP000218811">
    <property type="component" value="Unassembled WGS sequence"/>
</dbReference>
<protein>
    <submittedName>
        <fullName evidence="3">Uncharacterized protein</fullName>
    </submittedName>
</protein>
<keyword evidence="1" id="KW-0175">Coiled coil</keyword>
<evidence type="ECO:0000256" key="1">
    <source>
        <dbReference type="SAM" id="Coils"/>
    </source>
</evidence>
<feature type="compositionally biased region" description="Polar residues" evidence="2">
    <location>
        <begin position="222"/>
        <end position="236"/>
    </location>
</feature>
<feature type="region of interest" description="Disordered" evidence="2">
    <location>
        <begin position="222"/>
        <end position="249"/>
    </location>
</feature>
<feature type="coiled-coil region" evidence="1">
    <location>
        <begin position="72"/>
        <end position="102"/>
    </location>
</feature>
<evidence type="ECO:0000256" key="2">
    <source>
        <dbReference type="SAM" id="MobiDB-lite"/>
    </source>
</evidence>
<evidence type="ECO:0000313" key="4">
    <source>
        <dbReference type="Proteomes" id="UP000218811"/>
    </source>
</evidence>
<organism evidence="3 4">
    <name type="scientific">Wolfiporia cocos (strain MD-104)</name>
    <name type="common">Brown rot fungus</name>
    <dbReference type="NCBI Taxonomy" id="742152"/>
    <lineage>
        <taxon>Eukaryota</taxon>
        <taxon>Fungi</taxon>
        <taxon>Dikarya</taxon>
        <taxon>Basidiomycota</taxon>
        <taxon>Agaricomycotina</taxon>
        <taxon>Agaricomycetes</taxon>
        <taxon>Polyporales</taxon>
        <taxon>Phaeolaceae</taxon>
        <taxon>Wolfiporia</taxon>
    </lineage>
</organism>
<dbReference type="EMBL" id="KB467998">
    <property type="protein sequence ID" value="PCH39493.1"/>
    <property type="molecule type" value="Genomic_DNA"/>
</dbReference>
<proteinExistence type="predicted"/>
<keyword evidence="4" id="KW-1185">Reference proteome</keyword>
<reference evidence="3 4" key="1">
    <citation type="journal article" date="2012" name="Science">
        <title>The Paleozoic origin of enzymatic lignin decomposition reconstructed from 31 fungal genomes.</title>
        <authorList>
            <person name="Floudas D."/>
            <person name="Binder M."/>
            <person name="Riley R."/>
            <person name="Barry K."/>
            <person name="Blanchette R.A."/>
            <person name="Henrissat B."/>
            <person name="Martinez A.T."/>
            <person name="Otillar R."/>
            <person name="Spatafora J.W."/>
            <person name="Yadav J.S."/>
            <person name="Aerts A."/>
            <person name="Benoit I."/>
            <person name="Boyd A."/>
            <person name="Carlson A."/>
            <person name="Copeland A."/>
            <person name="Coutinho P.M."/>
            <person name="de Vries R.P."/>
            <person name="Ferreira P."/>
            <person name="Findley K."/>
            <person name="Foster B."/>
            <person name="Gaskell J."/>
            <person name="Glotzer D."/>
            <person name="Gorecki P."/>
            <person name="Heitman J."/>
            <person name="Hesse C."/>
            <person name="Hori C."/>
            <person name="Igarashi K."/>
            <person name="Jurgens J.A."/>
            <person name="Kallen N."/>
            <person name="Kersten P."/>
            <person name="Kohler A."/>
            <person name="Kuees U."/>
            <person name="Kumar T.K.A."/>
            <person name="Kuo A."/>
            <person name="LaButti K."/>
            <person name="Larrondo L.F."/>
            <person name="Lindquist E."/>
            <person name="Ling A."/>
            <person name="Lombard V."/>
            <person name="Lucas S."/>
            <person name="Lundell T."/>
            <person name="Martin R."/>
            <person name="McLaughlin D.J."/>
            <person name="Morgenstern I."/>
            <person name="Morin E."/>
            <person name="Murat C."/>
            <person name="Nagy L.G."/>
            <person name="Nolan M."/>
            <person name="Ohm R.A."/>
            <person name="Patyshakuliyeva A."/>
            <person name="Rokas A."/>
            <person name="Ruiz-Duenas F.J."/>
            <person name="Sabat G."/>
            <person name="Salamov A."/>
            <person name="Samejima M."/>
            <person name="Schmutz J."/>
            <person name="Slot J.C."/>
            <person name="St John F."/>
            <person name="Stenlid J."/>
            <person name="Sun H."/>
            <person name="Sun S."/>
            <person name="Syed K."/>
            <person name="Tsang A."/>
            <person name="Wiebenga A."/>
            <person name="Young D."/>
            <person name="Pisabarro A."/>
            <person name="Eastwood D.C."/>
            <person name="Martin F."/>
            <person name="Cullen D."/>
            <person name="Grigoriev I.V."/>
            <person name="Hibbett D.S."/>
        </authorList>
    </citation>
    <scope>NUCLEOTIDE SEQUENCE [LARGE SCALE GENOMIC DNA]</scope>
    <source>
        <strain evidence="3 4">MD-104</strain>
    </source>
</reference>
<accession>A0A2H3JI20</accession>
<dbReference type="AlphaFoldDB" id="A0A2H3JI20"/>
<gene>
    <name evidence="3" type="ORF">WOLCODRAFT_159079</name>
</gene>